<evidence type="ECO:0000256" key="4">
    <source>
        <dbReference type="ARBA" id="ARBA00022692"/>
    </source>
</evidence>
<name>A0A8I0MY85_9GAMM</name>
<dbReference type="AlphaFoldDB" id="A0A8I0MY85"/>
<evidence type="ECO:0000256" key="3">
    <source>
        <dbReference type="ARBA" id="ARBA00022475"/>
    </source>
</evidence>
<evidence type="ECO:0000256" key="5">
    <source>
        <dbReference type="ARBA" id="ARBA00022989"/>
    </source>
</evidence>
<dbReference type="PANTHER" id="PTHR30250:SF10">
    <property type="entry name" value="LIPOPOLYSACCHARIDE BIOSYNTHESIS PROTEIN WZXC"/>
    <property type="match status" value="1"/>
</dbReference>
<evidence type="ECO:0000256" key="7">
    <source>
        <dbReference type="SAM" id="Phobius"/>
    </source>
</evidence>
<feature type="transmembrane region" description="Helical" evidence="7">
    <location>
        <begin position="32"/>
        <end position="56"/>
    </location>
</feature>
<feature type="transmembrane region" description="Helical" evidence="7">
    <location>
        <begin position="280"/>
        <end position="301"/>
    </location>
</feature>
<dbReference type="PANTHER" id="PTHR30250">
    <property type="entry name" value="PST FAMILY PREDICTED COLANIC ACID TRANSPORTER"/>
    <property type="match status" value="1"/>
</dbReference>
<feature type="transmembrane region" description="Helical" evidence="7">
    <location>
        <begin position="336"/>
        <end position="353"/>
    </location>
</feature>
<comment type="caution">
    <text evidence="8">The sequence shown here is derived from an EMBL/GenBank/DDBJ whole genome shotgun (WGS) entry which is preliminary data.</text>
</comment>
<reference evidence="8 9" key="1">
    <citation type="submission" date="2015-06" db="EMBL/GenBank/DDBJ databases">
        <title>Genome sequence of Pseudoalteromonas peptidolytica.</title>
        <authorList>
            <person name="Xie B.-B."/>
            <person name="Rong J.-C."/>
            <person name="Qin Q.-L."/>
            <person name="Zhang Y.-Z."/>
        </authorList>
    </citation>
    <scope>NUCLEOTIDE SEQUENCE [LARGE SCALE GENOMIC DNA]</scope>
    <source>
        <strain evidence="8 9">F12-50-A1</strain>
    </source>
</reference>
<evidence type="ECO:0000256" key="6">
    <source>
        <dbReference type="ARBA" id="ARBA00023136"/>
    </source>
</evidence>
<protein>
    <submittedName>
        <fullName evidence="8">Polysaccharide transporter, PST family</fullName>
    </submittedName>
</protein>
<comment type="subcellular location">
    <subcellularLocation>
        <location evidence="1">Cell membrane</location>
        <topology evidence="1">Multi-pass membrane protein</topology>
    </subcellularLocation>
</comment>
<evidence type="ECO:0000256" key="1">
    <source>
        <dbReference type="ARBA" id="ARBA00004651"/>
    </source>
</evidence>
<evidence type="ECO:0000313" key="8">
    <source>
        <dbReference type="EMBL" id="MBE0347441.1"/>
    </source>
</evidence>
<dbReference type="InterPro" id="IPR050833">
    <property type="entry name" value="Poly_Biosynth_Transport"/>
</dbReference>
<evidence type="ECO:0000313" key="9">
    <source>
        <dbReference type="Proteomes" id="UP000660708"/>
    </source>
</evidence>
<dbReference type="EMBL" id="AQHF01000026">
    <property type="protein sequence ID" value="MBE0347441.1"/>
    <property type="molecule type" value="Genomic_DNA"/>
</dbReference>
<feature type="transmembrane region" description="Helical" evidence="7">
    <location>
        <begin position="98"/>
        <end position="122"/>
    </location>
</feature>
<gene>
    <name evidence="8" type="ORF">PPEP_a1897</name>
</gene>
<feature type="transmembrane region" description="Helical" evidence="7">
    <location>
        <begin position="68"/>
        <end position="91"/>
    </location>
</feature>
<dbReference type="GO" id="GO:0005886">
    <property type="term" value="C:plasma membrane"/>
    <property type="evidence" value="ECO:0007669"/>
    <property type="project" value="UniProtKB-SubCell"/>
</dbReference>
<keyword evidence="4 7" id="KW-0812">Transmembrane</keyword>
<organism evidence="8 9">
    <name type="scientific">Pseudoalteromonas peptidolytica F12-50-A1</name>
    <dbReference type="NCBI Taxonomy" id="1315280"/>
    <lineage>
        <taxon>Bacteria</taxon>
        <taxon>Pseudomonadati</taxon>
        <taxon>Pseudomonadota</taxon>
        <taxon>Gammaproteobacteria</taxon>
        <taxon>Alteromonadales</taxon>
        <taxon>Pseudoalteromonadaceae</taxon>
        <taxon>Pseudoalteromonas</taxon>
    </lineage>
</organism>
<keyword evidence="6 7" id="KW-0472">Membrane</keyword>
<evidence type="ECO:0000256" key="2">
    <source>
        <dbReference type="ARBA" id="ARBA00007430"/>
    </source>
</evidence>
<sequence>MLALTIHEVLRLLLRSGAGVQIIRASDESLPLFLGNGLLIQWLLCTSLCLIQIAIGWSAQWAFPEHDIFALVALMALTYLAFPAVSTRVFLLQRSNRMGLFSLISSACIIVENVTIAVALYFDAHMMAVVIAKWCFALLWLACFSFVPCLSHKLSYHKDTFRLLLKSSSQLAISEILRSLRINMDTFIAARLLTPELFGIYSFAKSAGIGLAMSISQAYTSALYPFICRRALQNNSDHNSQKLIFITTFAVSSIFMIQALAVPVYVPILFSSQWQSSFDTTSLLCLVAVSSVWVDTYTTVLRSEAQYKRDCHFCVFALVVSLLSVAIVMPSSPVQLAVTLLGGSIVWLLFPLADITSRYLQPDPA</sequence>
<feature type="transmembrane region" description="Helical" evidence="7">
    <location>
        <begin position="243"/>
        <end position="268"/>
    </location>
</feature>
<keyword evidence="5 7" id="KW-1133">Transmembrane helix</keyword>
<proteinExistence type="inferred from homology"/>
<keyword evidence="3" id="KW-1003">Cell membrane</keyword>
<accession>A0A8I0MY85</accession>
<keyword evidence="9" id="KW-1185">Reference proteome</keyword>
<dbReference type="Proteomes" id="UP000660708">
    <property type="component" value="Unassembled WGS sequence"/>
</dbReference>
<feature type="transmembrane region" description="Helical" evidence="7">
    <location>
        <begin position="128"/>
        <end position="150"/>
    </location>
</feature>
<feature type="transmembrane region" description="Helical" evidence="7">
    <location>
        <begin position="313"/>
        <end position="330"/>
    </location>
</feature>
<dbReference type="Pfam" id="PF13440">
    <property type="entry name" value="Polysacc_synt_3"/>
    <property type="match status" value="1"/>
</dbReference>
<comment type="similarity">
    <text evidence="2">Belongs to the polysaccharide synthase family.</text>
</comment>